<dbReference type="AlphaFoldDB" id="A0A9Q5N9B7"/>
<protein>
    <submittedName>
        <fullName evidence="1">Uncharacterized protein</fullName>
    </submittedName>
</protein>
<accession>A0A9Q5N9B7</accession>
<sequence>MNKFKSCGFTFTHDQISEFGKKIYGDRIQEANEMSGVFALNALSVQNNLGSLKGIVIPKGIEVPGAVKRDGFCRGYFLVFDSTPLTNEETVENFKPIPFKDNDDMERILEWFSGHGYTREEMQERWKTFSEWSFTEHIEPKVDG</sequence>
<reference evidence="1" key="1">
    <citation type="submission" date="2016-06" db="EMBL/GenBank/DDBJ databases">
        <title>Draft Genome sequence of the fungus Inonotus baumii.</title>
        <authorList>
            <person name="Zhu H."/>
            <person name="Lin W."/>
        </authorList>
    </citation>
    <scope>NUCLEOTIDE SEQUENCE</scope>
    <source>
        <strain evidence="1">821</strain>
    </source>
</reference>
<organism evidence="1 2">
    <name type="scientific">Sanghuangporus baumii</name>
    <name type="common">Phellinus baumii</name>
    <dbReference type="NCBI Taxonomy" id="108892"/>
    <lineage>
        <taxon>Eukaryota</taxon>
        <taxon>Fungi</taxon>
        <taxon>Dikarya</taxon>
        <taxon>Basidiomycota</taxon>
        <taxon>Agaricomycotina</taxon>
        <taxon>Agaricomycetes</taxon>
        <taxon>Hymenochaetales</taxon>
        <taxon>Hymenochaetaceae</taxon>
        <taxon>Sanghuangporus</taxon>
    </lineage>
</organism>
<dbReference type="Proteomes" id="UP000757232">
    <property type="component" value="Unassembled WGS sequence"/>
</dbReference>
<evidence type="ECO:0000313" key="1">
    <source>
        <dbReference type="EMBL" id="OCB91455.1"/>
    </source>
</evidence>
<name>A0A9Q5N9B7_SANBA</name>
<evidence type="ECO:0000313" key="2">
    <source>
        <dbReference type="Proteomes" id="UP000757232"/>
    </source>
</evidence>
<comment type="caution">
    <text evidence="1">The sequence shown here is derived from an EMBL/GenBank/DDBJ whole genome shotgun (WGS) entry which is preliminary data.</text>
</comment>
<gene>
    <name evidence="1" type="ORF">A7U60_g1300</name>
</gene>
<proteinExistence type="predicted"/>
<keyword evidence="2" id="KW-1185">Reference proteome</keyword>
<dbReference type="EMBL" id="LNZH02000087">
    <property type="protein sequence ID" value="OCB91455.1"/>
    <property type="molecule type" value="Genomic_DNA"/>
</dbReference>